<reference evidence="9 10" key="1">
    <citation type="submission" date="2019-11" db="EMBL/GenBank/DDBJ databases">
        <title>Acidiferrimicrobium australis gen. nov., sp. nov., an acidophilic and obligately heterotrophic, member of the Actinobacteria that catalyses dissimilatory oxido- reduction of iron isolated from metal-rich acidic water in Chile.</title>
        <authorList>
            <person name="Gonzalez D."/>
            <person name="Huber K."/>
            <person name="Hedrich S."/>
            <person name="Rojas-Villalobos C."/>
            <person name="Quatrini R."/>
            <person name="Dinamarca M.A."/>
            <person name="Schwarz A."/>
            <person name="Canales C."/>
            <person name="Nancucheo I."/>
        </authorList>
    </citation>
    <scope>NUCLEOTIDE SEQUENCE [LARGE SCALE GENOMIC DNA]</scope>
    <source>
        <strain evidence="9 10">USS-CCA1</strain>
    </source>
</reference>
<keyword evidence="3" id="KW-0547">Nucleotide-binding</keyword>
<evidence type="ECO:0000256" key="7">
    <source>
        <dbReference type="ARBA" id="ARBA00047746"/>
    </source>
</evidence>
<dbReference type="PANTHER" id="PTHR11118">
    <property type="entry name" value="RNA-SPLICING LIGASE RTCB HOMOLOG"/>
    <property type="match status" value="1"/>
</dbReference>
<protein>
    <recommendedName>
        <fullName evidence="8">tRNA-splicing ligase RtcB</fullName>
        <ecNumber evidence="8">6.5.1.-</ecNumber>
    </recommendedName>
</protein>
<comment type="catalytic activity">
    <reaction evidence="7">
        <text>a 3'-end 3'-phospho-ribonucleotide-RNA + a 5'-end dephospho-ribonucleoside-RNA + GTP = a ribonucleotidyl-ribonucleotide-RNA + GMP + diphosphate</text>
        <dbReference type="Rhea" id="RHEA:68076"/>
        <dbReference type="Rhea" id="RHEA-COMP:10463"/>
        <dbReference type="Rhea" id="RHEA-COMP:13936"/>
        <dbReference type="Rhea" id="RHEA-COMP:17355"/>
        <dbReference type="ChEBI" id="CHEBI:33019"/>
        <dbReference type="ChEBI" id="CHEBI:37565"/>
        <dbReference type="ChEBI" id="CHEBI:58115"/>
        <dbReference type="ChEBI" id="CHEBI:83062"/>
        <dbReference type="ChEBI" id="CHEBI:138284"/>
        <dbReference type="ChEBI" id="CHEBI:173118"/>
        <dbReference type="EC" id="6.5.1.8"/>
    </reaction>
</comment>
<dbReference type="EC" id="6.5.1.-" evidence="8"/>
<keyword evidence="4" id="KW-0692">RNA repair</keyword>
<dbReference type="Gene3D" id="3.90.1860.10">
    <property type="entry name" value="tRNA-splicing ligase RtcB"/>
    <property type="match status" value="1"/>
</dbReference>
<evidence type="ECO:0000256" key="6">
    <source>
        <dbReference type="ARBA" id="ARBA00023211"/>
    </source>
</evidence>
<comment type="similarity">
    <text evidence="8">Belongs to the RtcB family.</text>
</comment>
<dbReference type="Proteomes" id="UP000437736">
    <property type="component" value="Unassembled WGS sequence"/>
</dbReference>
<evidence type="ECO:0000256" key="8">
    <source>
        <dbReference type="RuleBase" id="RU371113"/>
    </source>
</evidence>
<comment type="cofactor">
    <cofactor evidence="8">
        <name>Mn(2+)</name>
        <dbReference type="ChEBI" id="CHEBI:29035"/>
    </cofactor>
    <text evidence="8">Binds 2 manganese ions per subunit.</text>
</comment>
<accession>A0ABW9QRI4</accession>
<evidence type="ECO:0000256" key="2">
    <source>
        <dbReference type="ARBA" id="ARBA00022723"/>
    </source>
</evidence>
<dbReference type="InterPro" id="IPR036025">
    <property type="entry name" value="RtcB-like_sf"/>
</dbReference>
<dbReference type="PANTHER" id="PTHR11118:SF1">
    <property type="entry name" value="RNA-SPLICING LIGASE RTCB HOMOLOG"/>
    <property type="match status" value="1"/>
</dbReference>
<dbReference type="PROSITE" id="PS01288">
    <property type="entry name" value="UPF0027"/>
    <property type="match status" value="1"/>
</dbReference>
<keyword evidence="2 8" id="KW-0479">Metal-binding</keyword>
<comment type="subunit">
    <text evidence="8">Monomer.</text>
</comment>
<dbReference type="Pfam" id="PF01139">
    <property type="entry name" value="RtcB"/>
    <property type="match status" value="1"/>
</dbReference>
<gene>
    <name evidence="8" type="primary">rtcB</name>
    <name evidence="9" type="ORF">GHK86_05875</name>
</gene>
<organism evidence="9 10">
    <name type="scientific">Acidiferrimicrobium australe</name>
    <dbReference type="NCBI Taxonomy" id="2664430"/>
    <lineage>
        <taxon>Bacteria</taxon>
        <taxon>Bacillati</taxon>
        <taxon>Actinomycetota</taxon>
        <taxon>Acidimicrobiia</taxon>
        <taxon>Acidimicrobiales</taxon>
        <taxon>Acidimicrobiaceae</taxon>
        <taxon>Acidiferrimicrobium</taxon>
    </lineage>
</organism>
<keyword evidence="1 8" id="KW-0436">Ligase</keyword>
<dbReference type="InterPro" id="IPR001233">
    <property type="entry name" value="RtcB"/>
</dbReference>
<keyword evidence="10" id="KW-1185">Reference proteome</keyword>
<evidence type="ECO:0000313" key="10">
    <source>
        <dbReference type="Proteomes" id="UP000437736"/>
    </source>
</evidence>
<dbReference type="SUPFAM" id="SSF103365">
    <property type="entry name" value="Hypothetical protein PH1602"/>
    <property type="match status" value="1"/>
</dbReference>
<dbReference type="EMBL" id="WJHE01000257">
    <property type="protein sequence ID" value="MST32251.1"/>
    <property type="molecule type" value="Genomic_DNA"/>
</dbReference>
<evidence type="ECO:0000313" key="9">
    <source>
        <dbReference type="EMBL" id="MST32251.1"/>
    </source>
</evidence>
<keyword evidence="6 8" id="KW-0464">Manganese</keyword>
<evidence type="ECO:0000256" key="5">
    <source>
        <dbReference type="ARBA" id="ARBA00023134"/>
    </source>
</evidence>
<evidence type="ECO:0000256" key="1">
    <source>
        <dbReference type="ARBA" id="ARBA00022598"/>
    </source>
</evidence>
<evidence type="ECO:0000256" key="4">
    <source>
        <dbReference type="ARBA" id="ARBA00022800"/>
    </source>
</evidence>
<sequence>MTVRGRSTRKATRVHDGRRAAPVQLVEETPWRWRIDRAGDMRVPGIVFASRQLLPTVAADQSLQQVVNVATLPGIVRASYAMPDVHWGYGFPIGGVAATDVADNGAVSPGGVGFDISCGVRLLVTPLDRAELGPRLAALMDQLELLIPKGMGKGAVWEPAGDAELRRVLTEGARYAVERGHGTARDLERCEDEGVLAGADPDAVSERAKLRGLHQIGSLGSGNHFLEVQVVDRVYDENVAVAFGLHPGQVCVMIHSGSRGLGHQVCSDHVGRMEAAMGRYGIHVPDRQLACVPVRSPEGEAYLAAMAAAANYGRANRQLLGEAARRAFARAVGTDRLEMLYDVSHNLAKLETHQVGGRPCLLCVHRKGATRALPPGHPDLPPALGPVGQPVLVPGSMGTASHVLAGDPGGEAFHSTCHGAGRLVSRTVARHRVSGSALRRQLARAGVEVRAGSDRGLAEEAPTSYKDVDAVVETVELAGLARRVARLVPVGVIKG</sequence>
<evidence type="ECO:0000256" key="3">
    <source>
        <dbReference type="ARBA" id="ARBA00022741"/>
    </source>
</evidence>
<name>A0ABW9QRI4_9ACTN</name>
<keyword evidence="5" id="KW-0342">GTP-binding</keyword>
<comment type="caution">
    <text evidence="9">The sequence shown here is derived from an EMBL/GenBank/DDBJ whole genome shotgun (WGS) entry which is preliminary data.</text>
</comment>
<proteinExistence type="inferred from homology"/>